<proteinExistence type="predicted"/>
<evidence type="ECO:0000256" key="1">
    <source>
        <dbReference type="SAM" id="Phobius"/>
    </source>
</evidence>
<evidence type="ECO:0000313" key="3">
    <source>
        <dbReference type="Proteomes" id="UP001464891"/>
    </source>
</evidence>
<keyword evidence="1" id="KW-1133">Transmembrane helix</keyword>
<comment type="caution">
    <text evidence="2">The sequence shown here is derived from an EMBL/GenBank/DDBJ whole genome shotgun (WGS) entry which is preliminary data.</text>
</comment>
<dbReference type="EMBL" id="JAMPKM010000002">
    <property type="protein sequence ID" value="MEP0816470.1"/>
    <property type="molecule type" value="Genomic_DNA"/>
</dbReference>
<keyword evidence="3" id="KW-1185">Reference proteome</keyword>
<accession>A0ABV0J5Q3</accession>
<keyword evidence="1" id="KW-0812">Transmembrane</keyword>
<feature type="transmembrane region" description="Helical" evidence="1">
    <location>
        <begin position="16"/>
        <end position="37"/>
    </location>
</feature>
<dbReference type="RefSeq" id="WP_242016843.1">
    <property type="nucleotide sequence ID" value="NZ_JAMPKM010000002.1"/>
</dbReference>
<feature type="transmembrane region" description="Helical" evidence="1">
    <location>
        <begin position="44"/>
        <end position="62"/>
    </location>
</feature>
<name>A0ABV0J5Q3_9CYAN</name>
<protein>
    <submittedName>
        <fullName evidence="2">Uncharacterized protein</fullName>
    </submittedName>
</protein>
<evidence type="ECO:0000313" key="2">
    <source>
        <dbReference type="EMBL" id="MEP0816470.1"/>
    </source>
</evidence>
<keyword evidence="1" id="KW-0472">Membrane</keyword>
<organism evidence="2 3">
    <name type="scientific">Trichocoleus desertorum GB2-A4</name>
    <dbReference type="NCBI Taxonomy" id="2933944"/>
    <lineage>
        <taxon>Bacteria</taxon>
        <taxon>Bacillati</taxon>
        <taxon>Cyanobacteriota</taxon>
        <taxon>Cyanophyceae</taxon>
        <taxon>Leptolyngbyales</taxon>
        <taxon>Trichocoleusaceae</taxon>
        <taxon>Trichocoleus</taxon>
    </lineage>
</organism>
<dbReference type="Proteomes" id="UP001464891">
    <property type="component" value="Unassembled WGS sequence"/>
</dbReference>
<gene>
    <name evidence="2" type="ORF">NC998_05100</name>
</gene>
<reference evidence="2 3" key="1">
    <citation type="submission" date="2022-04" db="EMBL/GenBank/DDBJ databases">
        <title>Positive selection, recombination, and allopatry shape intraspecific diversity of widespread and dominant cyanobacteria.</title>
        <authorList>
            <person name="Wei J."/>
            <person name="Shu W."/>
            <person name="Hu C."/>
        </authorList>
    </citation>
    <scope>NUCLEOTIDE SEQUENCE [LARGE SCALE GENOMIC DNA]</scope>
    <source>
        <strain evidence="2 3">GB2-A4</strain>
    </source>
</reference>
<sequence>MSDRLEIGGDMMGGELILILAALIVAALVFTALINLVKTTVKTAILVALGILALQLFFGIGFQEVWNQVLQIVQAVWQFLFGS</sequence>